<dbReference type="Proteomes" id="UP000000628">
    <property type="component" value="Chromosome"/>
</dbReference>
<dbReference type="RefSeq" id="WP_015772536.1">
    <property type="nucleotide sequence ID" value="NC_013174.1"/>
</dbReference>
<evidence type="ECO:0000313" key="2">
    <source>
        <dbReference type="Proteomes" id="UP000000628"/>
    </source>
</evidence>
<dbReference type="EMBL" id="CP001706">
    <property type="protein sequence ID" value="ACV09908.1"/>
    <property type="molecule type" value="Genomic_DNA"/>
</dbReference>
<sequence length="88" mass="9909">MSETSFVMLRRIIRAESLQMGIKMSSRAADRIAGQLLEAEAFKAWCADIDAQDVELFGSISEPHSDPTARTAIQRILRKQFQLERQAA</sequence>
<name>C7R220_JONDD</name>
<dbReference type="KEGG" id="jde:Jden_2273"/>
<organism evidence="1 2">
    <name type="scientific">Jonesia denitrificans (strain ATCC 14870 / DSM 20603 / BCRC 15368 / CIP 55.134 / JCM 11481 / NBRC 15587 / NCTC 10816 / Prevot 55134)</name>
    <name type="common">Listeria denitrificans</name>
    <dbReference type="NCBI Taxonomy" id="471856"/>
    <lineage>
        <taxon>Bacteria</taxon>
        <taxon>Bacillati</taxon>
        <taxon>Actinomycetota</taxon>
        <taxon>Actinomycetes</taxon>
        <taxon>Micrococcales</taxon>
        <taxon>Jonesiaceae</taxon>
        <taxon>Jonesia</taxon>
    </lineage>
</organism>
<dbReference type="STRING" id="471856.Jden_2273"/>
<dbReference type="HOGENOM" id="CLU_2464908_0_0_11"/>
<gene>
    <name evidence="1" type="ordered locus">Jden_2273</name>
</gene>
<keyword evidence="2" id="KW-1185">Reference proteome</keyword>
<evidence type="ECO:0000313" key="1">
    <source>
        <dbReference type="EMBL" id="ACV09908.1"/>
    </source>
</evidence>
<reference evidence="1 2" key="1">
    <citation type="journal article" date="2009" name="Stand. Genomic Sci.">
        <title>Complete genome sequence of Jonesia denitrificans type strain (Prevot 55134).</title>
        <authorList>
            <person name="Pukall R."/>
            <person name="Gehrich-Schroter G."/>
            <person name="Lapidus A."/>
            <person name="Nolan M."/>
            <person name="Glavina Del Rio T."/>
            <person name="Lucas S."/>
            <person name="Chen F."/>
            <person name="Tice H."/>
            <person name="Pitluck S."/>
            <person name="Cheng J.F."/>
            <person name="Copeland A."/>
            <person name="Saunders E."/>
            <person name="Brettin T."/>
            <person name="Detter J.C."/>
            <person name="Bruce D."/>
            <person name="Goodwin L."/>
            <person name="Pati A."/>
            <person name="Ivanova N."/>
            <person name="Mavromatis K."/>
            <person name="Ovchinnikova G."/>
            <person name="Chen A."/>
            <person name="Palaniappan K."/>
            <person name="Land M."/>
            <person name="Hauser L."/>
            <person name="Chang Y.J."/>
            <person name="Jeffries C.D."/>
            <person name="Chain P."/>
            <person name="Goker M."/>
            <person name="Bristow J."/>
            <person name="Eisen J.A."/>
            <person name="Markowitz V."/>
            <person name="Hugenholtz P."/>
            <person name="Kyrpides N.C."/>
            <person name="Klenk H.P."/>
            <person name="Han C."/>
        </authorList>
    </citation>
    <scope>NUCLEOTIDE SEQUENCE [LARGE SCALE GENOMIC DNA]</scope>
    <source>
        <strain evidence="2">ATCC 14870 / DSM 20603 / BCRC 15368 / CIP 55.134 / JCM 11481 / NBRC 15587 / NCTC 10816 / Prevot 55134</strain>
    </source>
</reference>
<accession>C7R220</accession>
<proteinExistence type="predicted"/>
<protein>
    <submittedName>
        <fullName evidence="1">Uncharacterized protein</fullName>
    </submittedName>
</protein>
<dbReference type="AlphaFoldDB" id="C7R220"/>